<dbReference type="Proteomes" id="UP000193900">
    <property type="component" value="Unassembled WGS sequence"/>
</dbReference>
<dbReference type="SUPFAM" id="SSF88659">
    <property type="entry name" value="Sigma3 and sigma4 domains of RNA polymerase sigma factors"/>
    <property type="match status" value="1"/>
</dbReference>
<dbReference type="PANTHER" id="PTHR30376">
    <property type="entry name" value="SIGMA FACTOR RPOH HEAT SHOCK RELATED"/>
    <property type="match status" value="1"/>
</dbReference>
<organism evidence="8 9">
    <name type="scientific">Roseisalinus antarcticus</name>
    <dbReference type="NCBI Taxonomy" id="254357"/>
    <lineage>
        <taxon>Bacteria</taxon>
        <taxon>Pseudomonadati</taxon>
        <taxon>Pseudomonadota</taxon>
        <taxon>Alphaproteobacteria</taxon>
        <taxon>Rhodobacterales</taxon>
        <taxon>Roseobacteraceae</taxon>
        <taxon>Roseisalinus</taxon>
    </lineage>
</organism>
<gene>
    <name evidence="8" type="primary">rpoH_3</name>
    <name evidence="8" type="ORF">ROA7023_03658</name>
</gene>
<dbReference type="InterPro" id="IPR000943">
    <property type="entry name" value="RNA_pol_sigma70"/>
</dbReference>
<reference evidence="8 9" key="1">
    <citation type="submission" date="2017-03" db="EMBL/GenBank/DDBJ databases">
        <authorList>
            <person name="Afonso C.L."/>
            <person name="Miller P.J."/>
            <person name="Scott M.A."/>
            <person name="Spackman E."/>
            <person name="Goraichik I."/>
            <person name="Dimitrov K.M."/>
            <person name="Suarez D.L."/>
            <person name="Swayne D.E."/>
        </authorList>
    </citation>
    <scope>NUCLEOTIDE SEQUENCE [LARGE SCALE GENOMIC DNA]</scope>
    <source>
        <strain evidence="8 9">CECT 7023</strain>
    </source>
</reference>
<dbReference type="PANTHER" id="PTHR30376:SF3">
    <property type="entry name" value="RNA POLYMERASE SIGMA FACTOR RPOH"/>
    <property type="match status" value="1"/>
</dbReference>
<dbReference type="GO" id="GO:0003677">
    <property type="term" value="F:DNA binding"/>
    <property type="evidence" value="ECO:0007669"/>
    <property type="project" value="UniProtKB-KW"/>
</dbReference>
<dbReference type="InterPro" id="IPR013324">
    <property type="entry name" value="RNA_pol_sigma_r3/r4-like"/>
</dbReference>
<dbReference type="InterPro" id="IPR007630">
    <property type="entry name" value="RNA_pol_sigma70_r4"/>
</dbReference>
<proteinExistence type="inferred from homology"/>
<dbReference type="InterPro" id="IPR050813">
    <property type="entry name" value="Sigma-70_Factor"/>
</dbReference>
<keyword evidence="9" id="KW-1185">Reference proteome</keyword>
<evidence type="ECO:0000256" key="4">
    <source>
        <dbReference type="ARBA" id="ARBA00023125"/>
    </source>
</evidence>
<dbReference type="Pfam" id="PF04542">
    <property type="entry name" value="Sigma70_r2"/>
    <property type="match status" value="1"/>
</dbReference>
<sequence>MNKHAPNWGTHSRHARSANMLSAKEERDLVRAWQDHGDAHARDTLMRAFAPMAAAKAKRFSPASQEADPDLVQQANIGLLKAADRFDPDRGFRFATYAVWWIRAEIQEYKRTTLSIVRRPNSAQSRSAAAQIARLDVAMKADPQIDRAEADARIAVENGVTIDRLADLRAQITGRDYSLNVPVLDDQGEDRLALLVDPESLDDPASLHRLDTEVLRRTLVEALTDLPDRERNIVVATQLNDPPATLDALGSVYGISKERVRQLRERGFERLREIMRKRDLVPESFL</sequence>
<evidence type="ECO:0000313" key="9">
    <source>
        <dbReference type="Proteomes" id="UP000193900"/>
    </source>
</evidence>
<evidence type="ECO:0000256" key="5">
    <source>
        <dbReference type="ARBA" id="ARBA00023163"/>
    </source>
</evidence>
<protein>
    <submittedName>
        <fullName evidence="8">RNA polymerase sigma factor RpoH</fullName>
    </submittedName>
</protein>
<dbReference type="GO" id="GO:0006352">
    <property type="term" value="P:DNA-templated transcription initiation"/>
    <property type="evidence" value="ECO:0007669"/>
    <property type="project" value="InterPro"/>
</dbReference>
<dbReference type="EMBL" id="FWFZ01000027">
    <property type="protein sequence ID" value="SLN73010.1"/>
    <property type="molecule type" value="Genomic_DNA"/>
</dbReference>
<dbReference type="InterPro" id="IPR013325">
    <property type="entry name" value="RNA_pol_sigma_r2"/>
</dbReference>
<dbReference type="GO" id="GO:0016987">
    <property type="term" value="F:sigma factor activity"/>
    <property type="evidence" value="ECO:0007669"/>
    <property type="project" value="UniProtKB-KW"/>
</dbReference>
<keyword evidence="5" id="KW-0804">Transcription</keyword>
<comment type="similarity">
    <text evidence="1">Belongs to the sigma-70 factor family.</text>
</comment>
<evidence type="ECO:0000256" key="2">
    <source>
        <dbReference type="ARBA" id="ARBA00023015"/>
    </source>
</evidence>
<dbReference type="InterPro" id="IPR007627">
    <property type="entry name" value="RNA_pol_sigma70_r2"/>
</dbReference>
<evidence type="ECO:0000259" key="7">
    <source>
        <dbReference type="Pfam" id="PF04545"/>
    </source>
</evidence>
<dbReference type="SUPFAM" id="SSF88946">
    <property type="entry name" value="Sigma2 domain of RNA polymerase sigma factors"/>
    <property type="match status" value="1"/>
</dbReference>
<dbReference type="OrthoDB" id="9809557at2"/>
<dbReference type="RefSeq" id="WP_085880428.1">
    <property type="nucleotide sequence ID" value="NZ_FWFZ01000027.1"/>
</dbReference>
<keyword evidence="4" id="KW-0238">DNA-binding</keyword>
<accession>A0A1Y5TXI4</accession>
<dbReference type="Pfam" id="PF04545">
    <property type="entry name" value="Sigma70_r4"/>
    <property type="match status" value="1"/>
</dbReference>
<evidence type="ECO:0000313" key="8">
    <source>
        <dbReference type="EMBL" id="SLN73010.1"/>
    </source>
</evidence>
<evidence type="ECO:0000256" key="3">
    <source>
        <dbReference type="ARBA" id="ARBA00023082"/>
    </source>
</evidence>
<name>A0A1Y5TXI4_9RHOB</name>
<feature type="domain" description="RNA polymerase sigma-70 region 4" evidence="7">
    <location>
        <begin position="222"/>
        <end position="273"/>
    </location>
</feature>
<dbReference type="NCBIfam" id="TIGR02937">
    <property type="entry name" value="sigma70-ECF"/>
    <property type="match status" value="1"/>
</dbReference>
<dbReference type="Gene3D" id="1.20.120.1810">
    <property type="match status" value="1"/>
</dbReference>
<dbReference type="InterPro" id="IPR014284">
    <property type="entry name" value="RNA_pol_sigma-70_dom"/>
</dbReference>
<keyword evidence="3" id="KW-0731">Sigma factor</keyword>
<feature type="domain" description="RNA polymerase sigma-70 region 2" evidence="6">
    <location>
        <begin position="45"/>
        <end position="112"/>
    </location>
</feature>
<keyword evidence="2" id="KW-0805">Transcription regulation</keyword>
<dbReference type="Gene3D" id="1.20.140.160">
    <property type="match status" value="1"/>
</dbReference>
<dbReference type="PRINTS" id="PR00046">
    <property type="entry name" value="SIGMA70FCT"/>
</dbReference>
<dbReference type="AlphaFoldDB" id="A0A1Y5TXI4"/>
<evidence type="ECO:0000256" key="1">
    <source>
        <dbReference type="ARBA" id="ARBA00007788"/>
    </source>
</evidence>
<evidence type="ECO:0000259" key="6">
    <source>
        <dbReference type="Pfam" id="PF04542"/>
    </source>
</evidence>